<evidence type="ECO:0000256" key="7">
    <source>
        <dbReference type="RuleBase" id="RU003557"/>
    </source>
</evidence>
<dbReference type="GO" id="GO:0044281">
    <property type="term" value="P:small molecule metabolic process"/>
    <property type="evidence" value="ECO:0007669"/>
    <property type="project" value="UniProtKB-ARBA"/>
</dbReference>
<dbReference type="InterPro" id="IPR020616">
    <property type="entry name" value="Thiolase_N"/>
</dbReference>
<dbReference type="FunFam" id="3.40.47.10:FF:000010">
    <property type="entry name" value="Acetyl-CoA acetyltransferase (Thiolase)"/>
    <property type="match status" value="1"/>
</dbReference>
<organism evidence="10 11">
    <name type="scientific">Teichococcus rhizosphaerae</name>
    <dbReference type="NCBI Taxonomy" id="1335062"/>
    <lineage>
        <taxon>Bacteria</taxon>
        <taxon>Pseudomonadati</taxon>
        <taxon>Pseudomonadota</taxon>
        <taxon>Alphaproteobacteria</taxon>
        <taxon>Acetobacterales</taxon>
        <taxon>Roseomonadaceae</taxon>
        <taxon>Roseomonas</taxon>
    </lineage>
</organism>
<dbReference type="CDD" id="cd00751">
    <property type="entry name" value="thiolase"/>
    <property type="match status" value="1"/>
</dbReference>
<dbReference type="PIRSF" id="PIRSF000429">
    <property type="entry name" value="Ac-CoA_Ac_transf"/>
    <property type="match status" value="1"/>
</dbReference>
<comment type="caution">
    <text evidence="10">The sequence shown here is derived from an EMBL/GenBank/DDBJ whole genome shotgun (WGS) entry which is preliminary data.</text>
</comment>
<dbReference type="PROSITE" id="PS00737">
    <property type="entry name" value="THIOLASE_2"/>
    <property type="match status" value="1"/>
</dbReference>
<dbReference type="AlphaFoldDB" id="A0A2C6ZBH8"/>
<dbReference type="EMBL" id="PDNU01000006">
    <property type="protein sequence ID" value="PHK95841.1"/>
    <property type="molecule type" value="Genomic_DNA"/>
</dbReference>
<reference evidence="10 11" key="1">
    <citation type="submission" date="2017-10" db="EMBL/GenBank/DDBJ databases">
        <authorList>
            <person name="Banno H."/>
            <person name="Chua N.-H."/>
        </authorList>
    </citation>
    <scope>NUCLEOTIDE SEQUENCE [LARGE SCALE GENOMIC DNA]</scope>
    <source>
        <strain evidence="10 11">YW11</strain>
    </source>
</reference>
<keyword evidence="11" id="KW-1185">Reference proteome</keyword>
<feature type="domain" description="Thiolase C-terminal" evidence="9">
    <location>
        <begin position="268"/>
        <end position="389"/>
    </location>
</feature>
<feature type="active site" description="Acyl-thioester intermediate" evidence="6">
    <location>
        <position position="88"/>
    </location>
</feature>
<keyword evidence="3" id="KW-0583">PHB biosynthesis</keyword>
<feature type="active site" description="Proton acceptor" evidence="6">
    <location>
        <position position="347"/>
    </location>
</feature>
<dbReference type="InterPro" id="IPR016039">
    <property type="entry name" value="Thiolase-like"/>
</dbReference>
<dbReference type="InterPro" id="IPR020610">
    <property type="entry name" value="Thiolase_AS"/>
</dbReference>
<evidence type="ECO:0000313" key="10">
    <source>
        <dbReference type="EMBL" id="PHK95841.1"/>
    </source>
</evidence>
<dbReference type="PROSITE" id="PS00099">
    <property type="entry name" value="THIOLASE_3"/>
    <property type="match status" value="1"/>
</dbReference>
<evidence type="ECO:0000256" key="6">
    <source>
        <dbReference type="PIRSR" id="PIRSR000429-1"/>
    </source>
</evidence>
<dbReference type="EC" id="2.3.1.9" evidence="10"/>
<accession>A0A2C6ZBH8</accession>
<dbReference type="InterPro" id="IPR020613">
    <property type="entry name" value="Thiolase_CS"/>
</dbReference>
<evidence type="ECO:0000256" key="5">
    <source>
        <dbReference type="ARBA" id="ARBA00037924"/>
    </source>
</evidence>
<keyword evidence="2 7" id="KW-0808">Transferase</keyword>
<dbReference type="GO" id="GO:0003985">
    <property type="term" value="F:acetyl-CoA C-acetyltransferase activity"/>
    <property type="evidence" value="ECO:0007669"/>
    <property type="project" value="UniProtKB-EC"/>
</dbReference>
<dbReference type="SUPFAM" id="SSF53901">
    <property type="entry name" value="Thiolase-like"/>
    <property type="match status" value="2"/>
</dbReference>
<evidence type="ECO:0000313" key="11">
    <source>
        <dbReference type="Proteomes" id="UP000223527"/>
    </source>
</evidence>
<dbReference type="PANTHER" id="PTHR18919:SF107">
    <property type="entry name" value="ACETYL-COA ACETYLTRANSFERASE, CYTOSOLIC"/>
    <property type="match status" value="1"/>
</dbReference>
<dbReference type="InterPro" id="IPR020615">
    <property type="entry name" value="Thiolase_acyl_enz_int_AS"/>
</dbReference>
<evidence type="ECO:0000256" key="1">
    <source>
        <dbReference type="ARBA" id="ARBA00010982"/>
    </source>
</evidence>
<evidence type="ECO:0000256" key="2">
    <source>
        <dbReference type="ARBA" id="ARBA00022679"/>
    </source>
</evidence>
<evidence type="ECO:0000259" key="9">
    <source>
        <dbReference type="Pfam" id="PF02803"/>
    </source>
</evidence>
<dbReference type="Gene3D" id="3.40.47.10">
    <property type="match status" value="2"/>
</dbReference>
<keyword evidence="4 7" id="KW-0012">Acyltransferase</keyword>
<dbReference type="RefSeq" id="WP_099094580.1">
    <property type="nucleotide sequence ID" value="NZ_PDNU01000006.1"/>
</dbReference>
<evidence type="ECO:0000256" key="3">
    <source>
        <dbReference type="ARBA" id="ARBA00022752"/>
    </source>
</evidence>
<dbReference type="GO" id="GO:0042619">
    <property type="term" value="P:poly-hydroxybutyrate biosynthetic process"/>
    <property type="evidence" value="ECO:0007669"/>
    <property type="project" value="UniProtKB-KW"/>
</dbReference>
<dbReference type="InterPro" id="IPR002155">
    <property type="entry name" value="Thiolase"/>
</dbReference>
<evidence type="ECO:0000256" key="4">
    <source>
        <dbReference type="ARBA" id="ARBA00023315"/>
    </source>
</evidence>
<protein>
    <submittedName>
        <fullName evidence="10">Acetyl-CoA C-acyltransferase</fullName>
        <ecNumber evidence="10">2.3.1.9</ecNumber>
    </submittedName>
</protein>
<proteinExistence type="inferred from homology"/>
<dbReference type="PROSITE" id="PS00098">
    <property type="entry name" value="THIOLASE_1"/>
    <property type="match status" value="1"/>
</dbReference>
<dbReference type="Proteomes" id="UP000223527">
    <property type="component" value="Unassembled WGS sequence"/>
</dbReference>
<gene>
    <name evidence="10" type="ORF">CR162_05715</name>
</gene>
<dbReference type="Pfam" id="PF02803">
    <property type="entry name" value="Thiolase_C"/>
    <property type="match status" value="1"/>
</dbReference>
<dbReference type="OrthoDB" id="9764638at2"/>
<feature type="domain" description="Thiolase N-terminal" evidence="8">
    <location>
        <begin position="4"/>
        <end position="260"/>
    </location>
</feature>
<dbReference type="PANTHER" id="PTHR18919">
    <property type="entry name" value="ACETYL-COA C-ACYLTRANSFERASE"/>
    <property type="match status" value="1"/>
</dbReference>
<feature type="active site" description="Proton acceptor" evidence="6">
    <location>
        <position position="377"/>
    </location>
</feature>
<comment type="pathway">
    <text evidence="5">Metabolic intermediate biosynthesis; (R)-mevalonate biosynthesis; (R)-mevalonate from acetyl-CoA: step 1/3.</text>
</comment>
<name>A0A2C6ZBH8_9PROT</name>
<dbReference type="NCBIfam" id="TIGR01930">
    <property type="entry name" value="AcCoA-C-Actrans"/>
    <property type="match status" value="1"/>
</dbReference>
<sequence>MTDIVIAAAARTPVGAFNGAFAALPAHDLGTIAIKAALERAGVEPGAVDEVIMGQILAAGAGQNPARQAAINAGIPAGATAFGINQLCGSGLRAVALAAQQVASGDASIVVAGGQESMTQAPHCANLRGGVKMGDFQMIDTMIRDGLWDAFNGYHMGNTAENVAQKYQISRDEQDEFAFNSQRKAGEAMKAGAFRDEIAPVTVKGRKGDTVVENDEYPKPDTSREILAKLRPAFARDGSVTAGNASGINDGAAALVVMSAAEAARRGLTPLARIASWATAGVDPAIMGTGPIPASRKALQKAGWNIQDLDLIEANEAFAAQACAVNKDLGWDTAKVNVHGGAIALGHPIGASGARVLTTLLYGMKARGAKKGLATLCIGGGMGVAMCLEAA</sequence>
<comment type="similarity">
    <text evidence="1 7">Belongs to the thiolase-like superfamily. Thiolase family.</text>
</comment>
<evidence type="ECO:0000259" key="8">
    <source>
        <dbReference type="Pfam" id="PF00108"/>
    </source>
</evidence>
<dbReference type="InterPro" id="IPR020617">
    <property type="entry name" value="Thiolase_C"/>
</dbReference>
<dbReference type="Pfam" id="PF00108">
    <property type="entry name" value="Thiolase_N"/>
    <property type="match status" value="1"/>
</dbReference>